<keyword evidence="3" id="KW-1185">Reference proteome</keyword>
<proteinExistence type="predicted"/>
<feature type="domain" description="NB-ARC" evidence="1">
    <location>
        <begin position="36"/>
        <end position="78"/>
    </location>
</feature>
<dbReference type="Gene3D" id="3.40.50.300">
    <property type="entry name" value="P-loop containing nucleotide triphosphate hydrolases"/>
    <property type="match status" value="1"/>
</dbReference>
<dbReference type="Proteomes" id="UP000265520">
    <property type="component" value="Unassembled WGS sequence"/>
</dbReference>
<comment type="caution">
    <text evidence="2">The sequence shown here is derived from an EMBL/GenBank/DDBJ whole genome shotgun (WGS) entry which is preliminary data.</text>
</comment>
<feature type="non-terminal residue" evidence="2">
    <location>
        <position position="80"/>
    </location>
</feature>
<dbReference type="GO" id="GO:0043531">
    <property type="term" value="F:ADP binding"/>
    <property type="evidence" value="ECO:0007669"/>
    <property type="project" value="InterPro"/>
</dbReference>
<protein>
    <submittedName>
        <fullName evidence="2">CC-NBS-LRR resistance protein</fullName>
    </submittedName>
</protein>
<accession>A0A392SJS9</accession>
<dbReference type="AlphaFoldDB" id="A0A392SJS9"/>
<dbReference type="Pfam" id="PF00931">
    <property type="entry name" value="NB-ARC"/>
    <property type="match status" value="1"/>
</dbReference>
<name>A0A392SJS9_9FABA</name>
<dbReference type="EMBL" id="LXQA010383044">
    <property type="protein sequence ID" value="MCI48205.1"/>
    <property type="molecule type" value="Genomic_DNA"/>
</dbReference>
<evidence type="ECO:0000259" key="1">
    <source>
        <dbReference type="Pfam" id="PF00931"/>
    </source>
</evidence>
<dbReference type="SUPFAM" id="SSF52540">
    <property type="entry name" value="P-loop containing nucleoside triphosphate hydrolases"/>
    <property type="match status" value="1"/>
</dbReference>
<organism evidence="2 3">
    <name type="scientific">Trifolium medium</name>
    <dbReference type="NCBI Taxonomy" id="97028"/>
    <lineage>
        <taxon>Eukaryota</taxon>
        <taxon>Viridiplantae</taxon>
        <taxon>Streptophyta</taxon>
        <taxon>Embryophyta</taxon>
        <taxon>Tracheophyta</taxon>
        <taxon>Spermatophyta</taxon>
        <taxon>Magnoliopsida</taxon>
        <taxon>eudicotyledons</taxon>
        <taxon>Gunneridae</taxon>
        <taxon>Pentapetalae</taxon>
        <taxon>rosids</taxon>
        <taxon>fabids</taxon>
        <taxon>Fabales</taxon>
        <taxon>Fabaceae</taxon>
        <taxon>Papilionoideae</taxon>
        <taxon>50 kb inversion clade</taxon>
        <taxon>NPAAA clade</taxon>
        <taxon>Hologalegina</taxon>
        <taxon>IRL clade</taxon>
        <taxon>Trifolieae</taxon>
        <taxon>Trifolium</taxon>
    </lineage>
</organism>
<evidence type="ECO:0000313" key="2">
    <source>
        <dbReference type="EMBL" id="MCI48205.1"/>
    </source>
</evidence>
<sequence length="80" mass="8600">MSGLNLNTNVGVVQKTNIEWRETSSHVIESDIIGREGDKEKIVSLLRQPHGDQNVCLVAIVGIGGLGKTALAQLVYNDGE</sequence>
<dbReference type="InterPro" id="IPR027417">
    <property type="entry name" value="P-loop_NTPase"/>
</dbReference>
<evidence type="ECO:0000313" key="3">
    <source>
        <dbReference type="Proteomes" id="UP000265520"/>
    </source>
</evidence>
<dbReference type="InterPro" id="IPR002182">
    <property type="entry name" value="NB-ARC"/>
</dbReference>
<reference evidence="2 3" key="1">
    <citation type="journal article" date="2018" name="Front. Plant Sci.">
        <title>Red Clover (Trifolium pratense) and Zigzag Clover (T. medium) - A Picture of Genomic Similarities and Differences.</title>
        <authorList>
            <person name="Dluhosova J."/>
            <person name="Istvanek J."/>
            <person name="Nedelnik J."/>
            <person name="Repkova J."/>
        </authorList>
    </citation>
    <scope>NUCLEOTIDE SEQUENCE [LARGE SCALE GENOMIC DNA]</scope>
    <source>
        <strain evidence="3">cv. 10/8</strain>
        <tissue evidence="2">Leaf</tissue>
    </source>
</reference>